<dbReference type="EMBL" id="JAQHRD010000024">
    <property type="protein sequence ID" value="KAJ6436328.1"/>
    <property type="molecule type" value="Genomic_DNA"/>
</dbReference>
<evidence type="ECO:0000313" key="3">
    <source>
        <dbReference type="Proteomes" id="UP001163105"/>
    </source>
</evidence>
<dbReference type="AlphaFoldDB" id="A0AB34FAZ5"/>
<evidence type="ECO:0000256" key="1">
    <source>
        <dbReference type="SAM" id="MobiDB-lite"/>
    </source>
</evidence>
<feature type="region of interest" description="Disordered" evidence="1">
    <location>
        <begin position="31"/>
        <end position="61"/>
    </location>
</feature>
<organism evidence="2 3">
    <name type="scientific">Purpureocillium lavendulum</name>
    <dbReference type="NCBI Taxonomy" id="1247861"/>
    <lineage>
        <taxon>Eukaryota</taxon>
        <taxon>Fungi</taxon>
        <taxon>Dikarya</taxon>
        <taxon>Ascomycota</taxon>
        <taxon>Pezizomycotina</taxon>
        <taxon>Sordariomycetes</taxon>
        <taxon>Hypocreomycetidae</taxon>
        <taxon>Hypocreales</taxon>
        <taxon>Ophiocordycipitaceae</taxon>
        <taxon>Purpureocillium</taxon>
    </lineage>
</organism>
<comment type="caution">
    <text evidence="2">The sequence shown here is derived from an EMBL/GenBank/DDBJ whole genome shotgun (WGS) entry which is preliminary data.</text>
</comment>
<keyword evidence="3" id="KW-1185">Reference proteome</keyword>
<sequence length="61" mass="6722">MEVGKAGTTILRDMKTNTIANPEQRRLAATMHNPVNQSTSLQSQHESSRKDVSNILGLTGW</sequence>
<gene>
    <name evidence="2" type="ORF">O9K51_11151</name>
</gene>
<protein>
    <submittedName>
        <fullName evidence="2">Uncharacterized protein</fullName>
    </submittedName>
</protein>
<evidence type="ECO:0000313" key="2">
    <source>
        <dbReference type="EMBL" id="KAJ6436328.1"/>
    </source>
</evidence>
<proteinExistence type="predicted"/>
<feature type="compositionally biased region" description="Polar residues" evidence="1">
    <location>
        <begin position="33"/>
        <end position="45"/>
    </location>
</feature>
<reference evidence="2" key="1">
    <citation type="submission" date="2023-01" db="EMBL/GenBank/DDBJ databases">
        <title>The growth and conidiation of Purpureocillium lavendulum are regulated by nitrogen source and histone H3K14 acetylation.</title>
        <authorList>
            <person name="Tang P."/>
            <person name="Han J."/>
            <person name="Zhang C."/>
            <person name="Tang P."/>
            <person name="Qi F."/>
            <person name="Zhang K."/>
            <person name="Liang L."/>
        </authorList>
    </citation>
    <scope>NUCLEOTIDE SEQUENCE</scope>
    <source>
        <strain evidence="2">YMF1.00683</strain>
    </source>
</reference>
<accession>A0AB34FAZ5</accession>
<dbReference type="Proteomes" id="UP001163105">
    <property type="component" value="Unassembled WGS sequence"/>
</dbReference>
<name>A0AB34FAZ5_9HYPO</name>